<gene>
    <name evidence="2" type="ORF">SAMN05216481_109126</name>
</gene>
<evidence type="ECO:0000313" key="2">
    <source>
        <dbReference type="EMBL" id="SEQ51825.1"/>
    </source>
</evidence>
<dbReference type="Proteomes" id="UP000199055">
    <property type="component" value="Unassembled WGS sequence"/>
</dbReference>
<dbReference type="InterPro" id="IPR038468">
    <property type="entry name" value="MmpS_C"/>
</dbReference>
<feature type="region of interest" description="Disordered" evidence="1">
    <location>
        <begin position="22"/>
        <end position="56"/>
    </location>
</feature>
<name>A0A1H9GNX9_9ACTN</name>
<evidence type="ECO:0000313" key="3">
    <source>
        <dbReference type="Proteomes" id="UP000199055"/>
    </source>
</evidence>
<dbReference type="Gene3D" id="2.60.40.2880">
    <property type="entry name" value="MmpS1-5, C-terminal soluble domain"/>
    <property type="match status" value="1"/>
</dbReference>
<accession>A0A1H9GNX9</accession>
<reference evidence="2 3" key="1">
    <citation type="submission" date="2016-10" db="EMBL/GenBank/DDBJ databases">
        <authorList>
            <person name="de Groot N.N."/>
        </authorList>
    </citation>
    <scope>NUCLEOTIDE SEQUENCE [LARGE SCALE GENOMIC DNA]</scope>
    <source>
        <strain evidence="2 3">CGMCC 4.3519</strain>
    </source>
</reference>
<dbReference type="PROSITE" id="PS51257">
    <property type="entry name" value="PROKAR_LIPOPROTEIN"/>
    <property type="match status" value="1"/>
</dbReference>
<feature type="compositionally biased region" description="Low complexity" evidence="1">
    <location>
        <begin position="30"/>
        <end position="40"/>
    </location>
</feature>
<sequence length="153" mass="15231">MRRTTAGLALIVSGVLLTGCGGGDDGGAEGKSAPSASGSEEPGGGAGGGGAGEGGEVVREVTLEVQGTGKTQIAYAADGNRTEQVTLPWKKTVELSLTKAEQEVGVLVSVVPGSVPGDDGMLRPAPCTITVDGEKVDDNQDGKDVLGCKHKVK</sequence>
<dbReference type="RefSeq" id="WP_093660570.1">
    <property type="nucleotide sequence ID" value="NZ_FOET01000009.1"/>
</dbReference>
<evidence type="ECO:0008006" key="4">
    <source>
        <dbReference type="Google" id="ProtNLM"/>
    </source>
</evidence>
<protein>
    <recommendedName>
        <fullName evidence="4">MmpS family membrane protein</fullName>
    </recommendedName>
</protein>
<dbReference type="EMBL" id="FOET01000009">
    <property type="protein sequence ID" value="SEQ51825.1"/>
    <property type="molecule type" value="Genomic_DNA"/>
</dbReference>
<feature type="compositionally biased region" description="Gly residues" evidence="1">
    <location>
        <begin position="41"/>
        <end position="55"/>
    </location>
</feature>
<dbReference type="STRING" id="403935.SAMN05216481_109126"/>
<organism evidence="2 3">
    <name type="scientific">Streptomyces radiopugnans</name>
    <dbReference type="NCBI Taxonomy" id="403935"/>
    <lineage>
        <taxon>Bacteria</taxon>
        <taxon>Bacillati</taxon>
        <taxon>Actinomycetota</taxon>
        <taxon>Actinomycetes</taxon>
        <taxon>Kitasatosporales</taxon>
        <taxon>Streptomycetaceae</taxon>
        <taxon>Streptomyces</taxon>
    </lineage>
</organism>
<proteinExistence type="predicted"/>
<dbReference type="AlphaFoldDB" id="A0A1H9GNX9"/>
<keyword evidence="3" id="KW-1185">Reference proteome</keyword>
<evidence type="ECO:0000256" key="1">
    <source>
        <dbReference type="SAM" id="MobiDB-lite"/>
    </source>
</evidence>